<protein>
    <submittedName>
        <fullName evidence="10">Two-component system, OmpR family, response regulator</fullName>
    </submittedName>
</protein>
<dbReference type="GO" id="GO:0006355">
    <property type="term" value="P:regulation of DNA-templated transcription"/>
    <property type="evidence" value="ECO:0007669"/>
    <property type="project" value="InterPro"/>
</dbReference>
<gene>
    <name evidence="10" type="ORF">SAMN05444158_7278</name>
</gene>
<dbReference type="GO" id="GO:0005829">
    <property type="term" value="C:cytosol"/>
    <property type="evidence" value="ECO:0007669"/>
    <property type="project" value="TreeGrafter"/>
</dbReference>
<evidence type="ECO:0000256" key="3">
    <source>
        <dbReference type="ARBA" id="ARBA00023015"/>
    </source>
</evidence>
<sequence>MMTLVSGNKPPALGIPGLSIANGFAAVGNPLMTKVLLIEDDAETAEEITAELTDRGFDVEWSANGIEGLDRARSSRPDAMIVDRLLPGMDGLTVIETLRKEQVRTPVLVLSALGAVNDRVRGLRMGGDDYLTKPFAVVELVARIEALLRRPVESRETTLRVGPLELDLIERTAKRGDRVIDLLPREFRLLEYMMQHSDQLLTRAMLLEEVWHYKFVPTTNLVDVHMGRLRHKVDGPDETPMIQNVRGAGFILRAAA</sequence>
<dbReference type="SMART" id="SM00862">
    <property type="entry name" value="Trans_reg_C"/>
    <property type="match status" value="1"/>
</dbReference>
<dbReference type="Proteomes" id="UP000243904">
    <property type="component" value="Chromosome I"/>
</dbReference>
<evidence type="ECO:0000259" key="8">
    <source>
        <dbReference type="PROSITE" id="PS50110"/>
    </source>
</evidence>
<dbReference type="PROSITE" id="PS50110">
    <property type="entry name" value="RESPONSE_REGULATORY"/>
    <property type="match status" value="1"/>
</dbReference>
<dbReference type="InterPro" id="IPR001867">
    <property type="entry name" value="OmpR/PhoB-type_DNA-bd"/>
</dbReference>
<dbReference type="AlphaFoldDB" id="A0A1H2BLQ4"/>
<dbReference type="GO" id="GO:0000156">
    <property type="term" value="F:phosphorelay response regulator activity"/>
    <property type="evidence" value="ECO:0007669"/>
    <property type="project" value="TreeGrafter"/>
</dbReference>
<dbReference type="SMART" id="SM00448">
    <property type="entry name" value="REC"/>
    <property type="match status" value="1"/>
</dbReference>
<dbReference type="EMBL" id="LT629750">
    <property type="protein sequence ID" value="SDT58706.1"/>
    <property type="molecule type" value="Genomic_DNA"/>
</dbReference>
<evidence type="ECO:0000256" key="4">
    <source>
        <dbReference type="ARBA" id="ARBA00023125"/>
    </source>
</evidence>
<dbReference type="Pfam" id="PF00486">
    <property type="entry name" value="Trans_reg_C"/>
    <property type="match status" value="1"/>
</dbReference>
<dbReference type="CDD" id="cd00383">
    <property type="entry name" value="trans_reg_C"/>
    <property type="match status" value="1"/>
</dbReference>
<dbReference type="PANTHER" id="PTHR48111:SF76">
    <property type="entry name" value="TWO-COMPONENT RESPONSE REGULATOR"/>
    <property type="match status" value="1"/>
</dbReference>
<evidence type="ECO:0000313" key="11">
    <source>
        <dbReference type="Proteomes" id="UP000243904"/>
    </source>
</evidence>
<organism evidence="10 11">
    <name type="scientific">Bradyrhizobium canariense</name>
    <dbReference type="NCBI Taxonomy" id="255045"/>
    <lineage>
        <taxon>Bacteria</taxon>
        <taxon>Pseudomonadati</taxon>
        <taxon>Pseudomonadota</taxon>
        <taxon>Alphaproteobacteria</taxon>
        <taxon>Hyphomicrobiales</taxon>
        <taxon>Nitrobacteraceae</taxon>
        <taxon>Bradyrhizobium</taxon>
    </lineage>
</organism>
<dbReference type="Gene3D" id="3.40.50.2300">
    <property type="match status" value="1"/>
</dbReference>
<dbReference type="PROSITE" id="PS51755">
    <property type="entry name" value="OMPR_PHOB"/>
    <property type="match status" value="1"/>
</dbReference>
<feature type="modified residue" description="4-aspartylphosphate" evidence="6">
    <location>
        <position position="83"/>
    </location>
</feature>
<keyword evidence="2" id="KW-0902">Two-component regulatory system</keyword>
<dbReference type="InterPro" id="IPR036388">
    <property type="entry name" value="WH-like_DNA-bd_sf"/>
</dbReference>
<dbReference type="InterPro" id="IPR001789">
    <property type="entry name" value="Sig_transdc_resp-reg_receiver"/>
</dbReference>
<name>A0A1H2BLQ4_9BRAD</name>
<dbReference type="FunFam" id="1.10.10.10:FF:000005">
    <property type="entry name" value="Two-component system response regulator"/>
    <property type="match status" value="1"/>
</dbReference>
<feature type="domain" description="Response regulatory" evidence="8">
    <location>
        <begin position="34"/>
        <end position="148"/>
    </location>
</feature>
<dbReference type="InterPro" id="IPR039420">
    <property type="entry name" value="WalR-like"/>
</dbReference>
<evidence type="ECO:0000256" key="7">
    <source>
        <dbReference type="PROSITE-ProRule" id="PRU01091"/>
    </source>
</evidence>
<evidence type="ECO:0000259" key="9">
    <source>
        <dbReference type="PROSITE" id="PS51755"/>
    </source>
</evidence>
<dbReference type="GO" id="GO:0032993">
    <property type="term" value="C:protein-DNA complex"/>
    <property type="evidence" value="ECO:0007669"/>
    <property type="project" value="TreeGrafter"/>
</dbReference>
<feature type="domain" description="OmpR/PhoB-type" evidence="9">
    <location>
        <begin position="156"/>
        <end position="254"/>
    </location>
</feature>
<keyword evidence="5" id="KW-0804">Transcription</keyword>
<dbReference type="SUPFAM" id="SSF52172">
    <property type="entry name" value="CheY-like"/>
    <property type="match status" value="1"/>
</dbReference>
<dbReference type="Pfam" id="PF00072">
    <property type="entry name" value="Response_reg"/>
    <property type="match status" value="1"/>
</dbReference>
<keyword evidence="1 6" id="KW-0597">Phosphoprotein</keyword>
<reference evidence="11" key="1">
    <citation type="submission" date="2016-10" db="EMBL/GenBank/DDBJ databases">
        <authorList>
            <person name="Varghese N."/>
            <person name="Submissions S."/>
        </authorList>
    </citation>
    <scope>NUCLEOTIDE SEQUENCE [LARGE SCALE GENOMIC DNA]</scope>
    <source>
        <strain evidence="11">GAS369</strain>
    </source>
</reference>
<evidence type="ECO:0000313" key="10">
    <source>
        <dbReference type="EMBL" id="SDT58706.1"/>
    </source>
</evidence>
<evidence type="ECO:0000256" key="2">
    <source>
        <dbReference type="ARBA" id="ARBA00023012"/>
    </source>
</evidence>
<dbReference type="PANTHER" id="PTHR48111">
    <property type="entry name" value="REGULATOR OF RPOS"/>
    <property type="match status" value="1"/>
</dbReference>
<dbReference type="InterPro" id="IPR011006">
    <property type="entry name" value="CheY-like_superfamily"/>
</dbReference>
<evidence type="ECO:0000256" key="5">
    <source>
        <dbReference type="ARBA" id="ARBA00023163"/>
    </source>
</evidence>
<accession>A0A1H2BLQ4</accession>
<dbReference type="Gene3D" id="6.10.250.690">
    <property type="match status" value="1"/>
</dbReference>
<keyword evidence="11" id="KW-1185">Reference proteome</keyword>
<evidence type="ECO:0000256" key="6">
    <source>
        <dbReference type="PROSITE-ProRule" id="PRU00169"/>
    </source>
</evidence>
<evidence type="ECO:0000256" key="1">
    <source>
        <dbReference type="ARBA" id="ARBA00022553"/>
    </source>
</evidence>
<keyword evidence="3" id="KW-0805">Transcription regulation</keyword>
<proteinExistence type="predicted"/>
<dbReference type="GO" id="GO:0000976">
    <property type="term" value="F:transcription cis-regulatory region binding"/>
    <property type="evidence" value="ECO:0007669"/>
    <property type="project" value="TreeGrafter"/>
</dbReference>
<feature type="DNA-binding region" description="OmpR/PhoB-type" evidence="7">
    <location>
        <begin position="156"/>
        <end position="254"/>
    </location>
</feature>
<keyword evidence="4 7" id="KW-0238">DNA-binding</keyword>
<dbReference type="Gene3D" id="1.10.10.10">
    <property type="entry name" value="Winged helix-like DNA-binding domain superfamily/Winged helix DNA-binding domain"/>
    <property type="match status" value="1"/>
</dbReference>